<keyword evidence="5" id="KW-0698">rRNA processing</keyword>
<dbReference type="InterPro" id="IPR040309">
    <property type="entry name" value="Naf1"/>
</dbReference>
<evidence type="ECO:0000256" key="5">
    <source>
        <dbReference type="ARBA" id="ARBA00022552"/>
    </source>
</evidence>
<evidence type="ECO:0000256" key="9">
    <source>
        <dbReference type="SAM" id="MobiDB-lite"/>
    </source>
</evidence>
<dbReference type="GO" id="GO:0003723">
    <property type="term" value="F:RNA binding"/>
    <property type="evidence" value="ECO:0007669"/>
    <property type="project" value="UniProtKB-KW"/>
</dbReference>
<evidence type="ECO:0000256" key="6">
    <source>
        <dbReference type="ARBA" id="ARBA00022553"/>
    </source>
</evidence>
<dbReference type="AlphaFoldDB" id="A0ABD1ENV3"/>
<reference evidence="10 11" key="1">
    <citation type="submission" date="2024-05" db="EMBL/GenBank/DDBJ databases">
        <title>Genetic variation in Jamaican populations of the coffee berry borer (Hypothenemus hampei).</title>
        <authorList>
            <person name="Errbii M."/>
            <person name="Myrie A."/>
        </authorList>
    </citation>
    <scope>NUCLEOTIDE SEQUENCE [LARGE SCALE GENOMIC DNA]</scope>
    <source>
        <strain evidence="10">JA-Hopewell-2020-01-JO</strain>
        <tissue evidence="10">Whole body</tissue>
    </source>
</reference>
<dbReference type="Gene3D" id="2.40.10.230">
    <property type="entry name" value="Probable tRNA pseudouridine synthase domain"/>
    <property type="match status" value="1"/>
</dbReference>
<dbReference type="GO" id="GO:0005634">
    <property type="term" value="C:nucleus"/>
    <property type="evidence" value="ECO:0007669"/>
    <property type="project" value="UniProtKB-SubCell"/>
</dbReference>
<accession>A0ABD1ENV3</accession>
<organism evidence="10 11">
    <name type="scientific">Hypothenemus hampei</name>
    <name type="common">Coffee berry borer</name>
    <dbReference type="NCBI Taxonomy" id="57062"/>
    <lineage>
        <taxon>Eukaryota</taxon>
        <taxon>Metazoa</taxon>
        <taxon>Ecdysozoa</taxon>
        <taxon>Arthropoda</taxon>
        <taxon>Hexapoda</taxon>
        <taxon>Insecta</taxon>
        <taxon>Pterygota</taxon>
        <taxon>Neoptera</taxon>
        <taxon>Endopterygota</taxon>
        <taxon>Coleoptera</taxon>
        <taxon>Polyphaga</taxon>
        <taxon>Cucujiformia</taxon>
        <taxon>Curculionidae</taxon>
        <taxon>Scolytinae</taxon>
        <taxon>Hypothenemus</taxon>
    </lineage>
</organism>
<dbReference type="Proteomes" id="UP001566132">
    <property type="component" value="Unassembled WGS sequence"/>
</dbReference>
<sequence>MNQDIIDKKIEASDHPPINPIASDSQKNDHILLRQEVPLEVRNDLNNITNPNEKCNIASNTVESRIDIDKNIIQHSVEIAQQDTELASDKQIVSSELGNSFTVTEMPQRSLNVEDVQSKCHINEEALDVCDILCKTTSTQEHNFKEVTKLNIPQEELKINQGLLSKVVLNKQSDSLKNLMCYDSDSSSQESDVGNEVSLVSEIMKNGNDENKDFGNHRSLDSDSSDSDSDSNDTLSELESASDDSDSDSVPVLSSSVENACSENSSVNKGAVKKTTIGYEFDEKYKIPDLSKLTINADTEFMHIGRITAIIADIVTVTAIPGTPTFDLDSMLFINNEGSKTKKFLGPIYDVLGQVSEPMYCVRFNSEEDIKAAAIKTGMQVFAAPKSDEFTKYVFVKELLKIKGSDASWLNDQEQPVELIDYSDDEEEKTARTQAKGVNKRNFLNSLERHRRTKNISRGPQTQRALETQFHSVPPEFNPAVPPPGYGYASPYAFPTDVVHPAFGQPANFSSSPLYNTTGFPYLSPHYNCTSSFSGVFPNQEQVFSQSRGSPGNQQTPVYGQNPEQFFTNNNRSFKDPGPSK</sequence>
<name>A0ABD1ENV3_HYPHA</name>
<dbReference type="Pfam" id="PF04410">
    <property type="entry name" value="Gar1"/>
    <property type="match status" value="1"/>
</dbReference>
<evidence type="ECO:0000256" key="3">
    <source>
        <dbReference type="ARBA" id="ARBA00021438"/>
    </source>
</evidence>
<feature type="compositionally biased region" description="Polar residues" evidence="9">
    <location>
        <begin position="543"/>
        <end position="572"/>
    </location>
</feature>
<evidence type="ECO:0000256" key="7">
    <source>
        <dbReference type="ARBA" id="ARBA00022884"/>
    </source>
</evidence>
<dbReference type="PANTHER" id="PTHR31633">
    <property type="entry name" value="H/ACA RIBONUCLEOPROTEIN COMPLEX NON-CORE SUBUNIT NAF1"/>
    <property type="match status" value="1"/>
</dbReference>
<dbReference type="InterPro" id="IPR038664">
    <property type="entry name" value="Gar1/Naf1_Cbf5-bd_sf"/>
</dbReference>
<keyword evidence="11" id="KW-1185">Reference proteome</keyword>
<feature type="region of interest" description="Disordered" evidence="9">
    <location>
        <begin position="1"/>
        <end position="27"/>
    </location>
</feature>
<keyword evidence="6" id="KW-0597">Phosphoprotein</keyword>
<dbReference type="SUPFAM" id="SSF50447">
    <property type="entry name" value="Translation proteins"/>
    <property type="match status" value="1"/>
</dbReference>
<keyword evidence="7" id="KW-0694">RNA-binding</keyword>
<feature type="compositionally biased region" description="Low complexity" evidence="9">
    <location>
        <begin position="248"/>
        <end position="258"/>
    </location>
</feature>
<proteinExistence type="inferred from homology"/>
<evidence type="ECO:0000256" key="8">
    <source>
        <dbReference type="ARBA" id="ARBA00023242"/>
    </source>
</evidence>
<evidence type="ECO:0000313" key="11">
    <source>
        <dbReference type="Proteomes" id="UP001566132"/>
    </source>
</evidence>
<comment type="subcellular location">
    <subcellularLocation>
        <location evidence="1">Nucleus</location>
    </subcellularLocation>
</comment>
<keyword evidence="8" id="KW-0539">Nucleus</keyword>
<evidence type="ECO:0000256" key="1">
    <source>
        <dbReference type="ARBA" id="ARBA00004123"/>
    </source>
</evidence>
<keyword evidence="4" id="KW-0690">Ribosome biogenesis</keyword>
<evidence type="ECO:0000256" key="2">
    <source>
        <dbReference type="ARBA" id="ARBA00009801"/>
    </source>
</evidence>
<protein>
    <recommendedName>
        <fullName evidence="3">H/ACA ribonucleoprotein complex non-core subunit NAF1</fullName>
    </recommendedName>
</protein>
<dbReference type="InterPro" id="IPR009000">
    <property type="entry name" value="Transl_B-barrel_sf"/>
</dbReference>
<feature type="region of interest" description="Disordered" evidence="9">
    <location>
        <begin position="543"/>
        <end position="581"/>
    </location>
</feature>
<dbReference type="PANTHER" id="PTHR31633:SF1">
    <property type="entry name" value="H_ACA RIBONUCLEOPROTEIN COMPLEX NON-CORE SUBUNIT NAF1"/>
    <property type="match status" value="1"/>
</dbReference>
<gene>
    <name evidence="10" type="ORF">ABEB36_008831</name>
</gene>
<dbReference type="EMBL" id="JBDJPC010000006">
    <property type="protein sequence ID" value="KAL1497952.1"/>
    <property type="molecule type" value="Genomic_DNA"/>
</dbReference>
<feature type="compositionally biased region" description="Basic and acidic residues" evidence="9">
    <location>
        <begin position="1"/>
        <end position="14"/>
    </location>
</feature>
<evidence type="ECO:0000256" key="4">
    <source>
        <dbReference type="ARBA" id="ARBA00022517"/>
    </source>
</evidence>
<feature type="region of interest" description="Disordered" evidence="9">
    <location>
        <begin position="206"/>
        <end position="258"/>
    </location>
</feature>
<dbReference type="GO" id="GO:0006364">
    <property type="term" value="P:rRNA processing"/>
    <property type="evidence" value="ECO:0007669"/>
    <property type="project" value="UniProtKB-KW"/>
</dbReference>
<dbReference type="InterPro" id="IPR007504">
    <property type="entry name" value="H/ACA_rnp_Gar1/Naf1"/>
</dbReference>
<feature type="compositionally biased region" description="Basic and acidic residues" evidence="9">
    <location>
        <begin position="207"/>
        <end position="221"/>
    </location>
</feature>
<comment type="similarity">
    <text evidence="2">Belongs to the NAF1 family.</text>
</comment>
<comment type="caution">
    <text evidence="10">The sequence shown here is derived from an EMBL/GenBank/DDBJ whole genome shotgun (WGS) entry which is preliminary data.</text>
</comment>
<evidence type="ECO:0000313" key="10">
    <source>
        <dbReference type="EMBL" id="KAL1497952.1"/>
    </source>
</evidence>